<protein>
    <submittedName>
        <fullName evidence="2">Uncharacterized protein</fullName>
    </submittedName>
</protein>
<feature type="region of interest" description="Disordered" evidence="1">
    <location>
        <begin position="1"/>
        <end position="31"/>
    </location>
</feature>
<feature type="compositionally biased region" description="Basic and acidic residues" evidence="1">
    <location>
        <begin position="13"/>
        <end position="27"/>
    </location>
</feature>
<dbReference type="EMBL" id="CABITT030000008">
    <property type="protein sequence ID" value="VVB17374.1"/>
    <property type="molecule type" value="Genomic_DNA"/>
</dbReference>
<dbReference type="AlphaFoldDB" id="A0A565CV07"/>
<dbReference type="Proteomes" id="UP000489600">
    <property type="component" value="Unassembled WGS sequence"/>
</dbReference>
<gene>
    <name evidence="2" type="ORF">ANE_LOCUS27818</name>
</gene>
<accession>A0A565CV07</accession>
<evidence type="ECO:0000313" key="3">
    <source>
        <dbReference type="Proteomes" id="UP000489600"/>
    </source>
</evidence>
<proteinExistence type="predicted"/>
<evidence type="ECO:0000256" key="1">
    <source>
        <dbReference type="SAM" id="MobiDB-lite"/>
    </source>
</evidence>
<sequence length="67" mass="7651">MQKRSGENVATEQSRKQAEKDQHERFGSESGLKKSASFFQLRSKNLVIVDMNMTFVEVDLENDLSSL</sequence>
<name>A0A565CV07_9BRAS</name>
<organism evidence="2 3">
    <name type="scientific">Arabis nemorensis</name>
    <dbReference type="NCBI Taxonomy" id="586526"/>
    <lineage>
        <taxon>Eukaryota</taxon>
        <taxon>Viridiplantae</taxon>
        <taxon>Streptophyta</taxon>
        <taxon>Embryophyta</taxon>
        <taxon>Tracheophyta</taxon>
        <taxon>Spermatophyta</taxon>
        <taxon>Magnoliopsida</taxon>
        <taxon>eudicotyledons</taxon>
        <taxon>Gunneridae</taxon>
        <taxon>Pentapetalae</taxon>
        <taxon>rosids</taxon>
        <taxon>malvids</taxon>
        <taxon>Brassicales</taxon>
        <taxon>Brassicaceae</taxon>
        <taxon>Arabideae</taxon>
        <taxon>Arabis</taxon>
    </lineage>
</organism>
<reference evidence="2" key="1">
    <citation type="submission" date="2019-07" db="EMBL/GenBank/DDBJ databases">
        <authorList>
            <person name="Dittberner H."/>
        </authorList>
    </citation>
    <scope>NUCLEOTIDE SEQUENCE [LARGE SCALE GENOMIC DNA]</scope>
</reference>
<keyword evidence="3" id="KW-1185">Reference proteome</keyword>
<evidence type="ECO:0000313" key="2">
    <source>
        <dbReference type="EMBL" id="VVB17374.1"/>
    </source>
</evidence>
<comment type="caution">
    <text evidence="2">The sequence shown here is derived from an EMBL/GenBank/DDBJ whole genome shotgun (WGS) entry which is preliminary data.</text>
</comment>